<proteinExistence type="predicted"/>
<feature type="region of interest" description="Disordered" evidence="2">
    <location>
        <begin position="19"/>
        <end position="47"/>
    </location>
</feature>
<sequence>MILVDEALASIQQQEGEVNMAAAKKTTDTKSETKVEDKKPVTPREDPIARQARILEETIAKAKETAAAQLEKAEADLAASQRNVDKAVRVRDERAARVERLKAHAQGNAANSYAAALGTTEVAVYDGSDESPAEADAAEESEDS</sequence>
<evidence type="ECO:0000313" key="3">
    <source>
        <dbReference type="EMBL" id="AYD86164.2"/>
    </source>
</evidence>
<accession>A0A386KM78</accession>
<dbReference type="RefSeq" id="YP_009841640.1">
    <property type="nucleotide sequence ID" value="NC_048733.1"/>
</dbReference>
<feature type="region of interest" description="Disordered" evidence="2">
    <location>
        <begin position="124"/>
        <end position="144"/>
    </location>
</feature>
<evidence type="ECO:0000313" key="4">
    <source>
        <dbReference type="Proteomes" id="UP000267142"/>
    </source>
</evidence>
<feature type="compositionally biased region" description="Acidic residues" evidence="2">
    <location>
        <begin position="127"/>
        <end position="144"/>
    </location>
</feature>
<keyword evidence="4" id="KW-1185">Reference proteome</keyword>
<evidence type="ECO:0000256" key="2">
    <source>
        <dbReference type="SAM" id="MobiDB-lite"/>
    </source>
</evidence>
<dbReference type="Proteomes" id="UP000267142">
    <property type="component" value="Segment"/>
</dbReference>
<dbReference type="KEGG" id="vg:55611831"/>
<gene>
    <name evidence="3" type="primary">21</name>
    <name evidence="3" type="ORF">SEA_BURRO_21</name>
</gene>
<evidence type="ECO:0000256" key="1">
    <source>
        <dbReference type="SAM" id="Coils"/>
    </source>
</evidence>
<dbReference type="GeneID" id="55611831"/>
<dbReference type="EMBL" id="MH825698">
    <property type="protein sequence ID" value="AYD86164.2"/>
    <property type="molecule type" value="Genomic_DNA"/>
</dbReference>
<organism evidence="3 4">
    <name type="scientific">Microbacterium phage Burro</name>
    <dbReference type="NCBI Taxonomy" id="2315703"/>
    <lineage>
        <taxon>Viruses</taxon>
        <taxon>Duplodnaviria</taxon>
        <taxon>Heunggongvirae</taxon>
        <taxon>Uroviricota</taxon>
        <taxon>Caudoviricetes</taxon>
        <taxon>Burrovirus</taxon>
        <taxon>Burrovirus burro</taxon>
    </lineage>
</organism>
<keyword evidence="1" id="KW-0175">Coiled coil</keyword>
<feature type="compositionally biased region" description="Basic and acidic residues" evidence="2">
    <location>
        <begin position="25"/>
        <end position="47"/>
    </location>
</feature>
<name>A0A386KM78_9CAUD</name>
<feature type="coiled-coil region" evidence="1">
    <location>
        <begin position="52"/>
        <end position="90"/>
    </location>
</feature>
<reference evidence="3 4" key="1">
    <citation type="submission" date="2018-08" db="EMBL/GenBank/DDBJ databases">
        <authorList>
            <person name="Solberg C.E."/>
            <person name="Bonilla J.A."/>
            <person name="Klyczek K."/>
            <person name="Garlena R.A."/>
            <person name="Russell D.A."/>
            <person name="Pope W.H."/>
            <person name="Jacobs-Sera D."/>
            <person name="Hatfull G.F."/>
        </authorList>
    </citation>
    <scope>NUCLEOTIDE SEQUENCE [LARGE SCALE GENOMIC DNA]</scope>
</reference>
<protein>
    <submittedName>
        <fullName evidence="3">Uncharacterized protein</fullName>
    </submittedName>
</protein>